<feature type="chain" id="PRO_5045739124" evidence="1">
    <location>
        <begin position="23"/>
        <end position="110"/>
    </location>
</feature>
<feature type="signal peptide" evidence="1">
    <location>
        <begin position="1"/>
        <end position="22"/>
    </location>
</feature>
<dbReference type="Proteomes" id="UP000815846">
    <property type="component" value="Unassembled WGS sequence"/>
</dbReference>
<protein>
    <submittedName>
        <fullName evidence="2">Uncharacterized protein</fullName>
    </submittedName>
</protein>
<evidence type="ECO:0000256" key="1">
    <source>
        <dbReference type="SAM" id="SignalP"/>
    </source>
</evidence>
<proteinExistence type="predicted"/>
<organism evidence="2 3">
    <name type="scientific">Colwellia echini</name>
    <dbReference type="NCBI Taxonomy" id="1982103"/>
    <lineage>
        <taxon>Bacteria</taxon>
        <taxon>Pseudomonadati</taxon>
        <taxon>Pseudomonadota</taxon>
        <taxon>Gammaproteobacteria</taxon>
        <taxon>Alteromonadales</taxon>
        <taxon>Colwelliaceae</taxon>
        <taxon>Colwellia</taxon>
    </lineage>
</organism>
<reference evidence="2 3" key="1">
    <citation type="submission" date="2019-08" db="EMBL/GenBank/DDBJ databases">
        <title>Microbe sample from Colwellia echini.</title>
        <authorList>
            <person name="Christiansen L."/>
            <person name="Pathiraja D."/>
            <person name="Schultz-Johansen M."/>
            <person name="Choi I.-G."/>
            <person name="Stougaard P."/>
        </authorList>
    </citation>
    <scope>NUCLEOTIDE SEQUENCE [LARGE SCALE GENOMIC DNA]</scope>
    <source>
        <strain evidence="2 3">A3</strain>
    </source>
</reference>
<accession>A0ABY3MUT9</accession>
<comment type="caution">
    <text evidence="2">The sequence shown here is derived from an EMBL/GenBank/DDBJ whole genome shotgun (WGS) entry which is preliminary data.</text>
</comment>
<evidence type="ECO:0000313" key="3">
    <source>
        <dbReference type="Proteomes" id="UP000815846"/>
    </source>
</evidence>
<keyword evidence="1" id="KW-0732">Signal</keyword>
<dbReference type="EMBL" id="PJAI02000015">
    <property type="protein sequence ID" value="TYK64973.1"/>
    <property type="molecule type" value="Genomic_DNA"/>
</dbReference>
<name>A0ABY3MUT9_9GAMM</name>
<gene>
    <name evidence="2" type="ORF">CWS31_012660</name>
</gene>
<evidence type="ECO:0000313" key="2">
    <source>
        <dbReference type="EMBL" id="TYK64973.1"/>
    </source>
</evidence>
<keyword evidence="3" id="KW-1185">Reference proteome</keyword>
<sequence>MNFLSLLLLGASLTLLSLSLSAESTKKSAARDISHLISKEEFLTYQDVADFIEQSPKVMIIVPASAEDIEKYGPQVAKSLTGSDCDRDGEMDDNPRCNAVFFKLWMKYAK</sequence>
<dbReference type="RefSeq" id="WP_101342622.1">
    <property type="nucleotide sequence ID" value="NZ_PJAI02000015.1"/>
</dbReference>